<organism evidence="3 4">
    <name type="scientific">Photobacterium swingsii</name>
    <dbReference type="NCBI Taxonomy" id="680026"/>
    <lineage>
        <taxon>Bacteria</taxon>
        <taxon>Pseudomonadati</taxon>
        <taxon>Pseudomonadota</taxon>
        <taxon>Gammaproteobacteria</taxon>
        <taxon>Vibrionales</taxon>
        <taxon>Vibrionaceae</taxon>
        <taxon>Photobacterium</taxon>
    </lineage>
</organism>
<feature type="signal peptide" evidence="2">
    <location>
        <begin position="1"/>
        <end position="16"/>
    </location>
</feature>
<protein>
    <submittedName>
        <fullName evidence="3">Uncharacterized protein</fullName>
    </submittedName>
</protein>
<gene>
    <name evidence="3" type="ORF">C9I94_03955</name>
</gene>
<dbReference type="AlphaFoldDB" id="A0A0J8VGU8"/>
<sequence>MIRQCLLILISLQLVACGGGGGDDSGSSGGSQPAAPVETSESKFEDLVIPEGFKFKSAYPVSVSIDLNTRETLFLNIYGRYTEATDGTPIPDSSSRLISGPMKNGEFTGKLTITSQRTSLLVEAWFQDGARQPFRQIISLPTNEIVITE</sequence>
<dbReference type="EMBL" id="PYLZ01000001">
    <property type="protein sequence ID" value="PSW27240.1"/>
    <property type="molecule type" value="Genomic_DNA"/>
</dbReference>
<dbReference type="RefSeq" id="WP_048897319.1">
    <property type="nucleotide sequence ID" value="NZ_AP024852.1"/>
</dbReference>
<keyword evidence="2" id="KW-0732">Signal</keyword>
<dbReference type="STRING" id="680026.AB733_02060"/>
<evidence type="ECO:0000256" key="2">
    <source>
        <dbReference type="SAM" id="SignalP"/>
    </source>
</evidence>
<evidence type="ECO:0000313" key="4">
    <source>
        <dbReference type="Proteomes" id="UP000240481"/>
    </source>
</evidence>
<evidence type="ECO:0000313" key="3">
    <source>
        <dbReference type="EMBL" id="PSW27240.1"/>
    </source>
</evidence>
<evidence type="ECO:0000256" key="1">
    <source>
        <dbReference type="SAM" id="MobiDB-lite"/>
    </source>
</evidence>
<name>A0A0J8VGU8_9GAMM</name>
<keyword evidence="4" id="KW-1185">Reference proteome</keyword>
<feature type="chain" id="PRO_5030009205" evidence="2">
    <location>
        <begin position="17"/>
        <end position="149"/>
    </location>
</feature>
<dbReference type="OrthoDB" id="5829448at2"/>
<feature type="region of interest" description="Disordered" evidence="1">
    <location>
        <begin position="22"/>
        <end position="41"/>
    </location>
</feature>
<reference evidence="3 4" key="1">
    <citation type="submission" date="2018-01" db="EMBL/GenBank/DDBJ databases">
        <title>Whole genome sequencing of Histamine producing bacteria.</title>
        <authorList>
            <person name="Butler K."/>
        </authorList>
    </citation>
    <scope>NUCLEOTIDE SEQUENCE [LARGE SCALE GENOMIC DNA]</scope>
    <source>
        <strain evidence="3 4">DSM 24669</strain>
    </source>
</reference>
<proteinExistence type="predicted"/>
<comment type="caution">
    <text evidence="3">The sequence shown here is derived from an EMBL/GenBank/DDBJ whole genome shotgun (WGS) entry which is preliminary data.</text>
</comment>
<dbReference type="Proteomes" id="UP000240481">
    <property type="component" value="Unassembled WGS sequence"/>
</dbReference>
<accession>A0A0J8VGU8</accession>